<dbReference type="CDD" id="cd02178">
    <property type="entry name" value="GH16_beta_agarase"/>
    <property type="match status" value="1"/>
</dbReference>
<dbReference type="CDD" id="cd04079">
    <property type="entry name" value="CBM6_agarase-like"/>
    <property type="match status" value="1"/>
</dbReference>
<evidence type="ECO:0000256" key="2">
    <source>
        <dbReference type="ARBA" id="ARBA00022729"/>
    </source>
</evidence>
<evidence type="ECO:0000313" key="8">
    <source>
        <dbReference type="EMBL" id="GAF02720.1"/>
    </source>
</evidence>
<accession>W7XWK4</accession>
<feature type="signal peptide" evidence="5">
    <location>
        <begin position="1"/>
        <end position="18"/>
    </location>
</feature>
<dbReference type="RefSeq" id="WP_052343105.1">
    <property type="nucleotide sequence ID" value="NZ_BAMD01000012.1"/>
</dbReference>
<dbReference type="InterPro" id="IPR008979">
    <property type="entry name" value="Galactose-bd-like_sf"/>
</dbReference>
<dbReference type="STRING" id="869213.GCA_000517085_01800"/>
<dbReference type="SMART" id="SM00606">
    <property type="entry name" value="CBD_IV"/>
    <property type="match status" value="1"/>
</dbReference>
<keyword evidence="4" id="KW-0326">Glycosidase</keyword>
<dbReference type="Gene3D" id="2.60.120.260">
    <property type="entry name" value="Galactose-binding domain-like"/>
    <property type="match status" value="1"/>
</dbReference>
<dbReference type="InterPro" id="IPR000757">
    <property type="entry name" value="Beta-glucanase-like"/>
</dbReference>
<dbReference type="Proteomes" id="UP000019402">
    <property type="component" value="Unassembled WGS sequence"/>
</dbReference>
<evidence type="ECO:0000259" key="7">
    <source>
        <dbReference type="PROSITE" id="PS51762"/>
    </source>
</evidence>
<proteinExistence type="inferred from homology"/>
<dbReference type="NCBIfam" id="TIGR04183">
    <property type="entry name" value="Por_Secre_tail"/>
    <property type="match status" value="1"/>
</dbReference>
<dbReference type="eggNOG" id="COG3401">
    <property type="taxonomic scope" value="Bacteria"/>
</dbReference>
<evidence type="ECO:0000256" key="1">
    <source>
        <dbReference type="ARBA" id="ARBA00006865"/>
    </source>
</evidence>
<dbReference type="InterPro" id="IPR005084">
    <property type="entry name" value="CBM6"/>
</dbReference>
<protein>
    <submittedName>
        <fullName evidence="8">Extracellular agarase</fullName>
    </submittedName>
</protein>
<dbReference type="PROSITE" id="PS51175">
    <property type="entry name" value="CBM6"/>
    <property type="match status" value="1"/>
</dbReference>
<feature type="domain" description="CBM6" evidence="6">
    <location>
        <begin position="369"/>
        <end position="498"/>
    </location>
</feature>
<feature type="domain" description="GH16" evidence="7">
    <location>
        <begin position="19"/>
        <end position="363"/>
    </location>
</feature>
<keyword evidence="2 5" id="KW-0732">Signal</keyword>
<dbReference type="SUPFAM" id="SSF49785">
    <property type="entry name" value="Galactose-binding domain-like"/>
    <property type="match status" value="1"/>
</dbReference>
<dbReference type="InterPro" id="IPR006584">
    <property type="entry name" value="Cellulose-bd_IV"/>
</dbReference>
<name>W7XWK4_9BACT</name>
<keyword evidence="9" id="KW-1185">Reference proteome</keyword>
<dbReference type="InterPro" id="IPR016287">
    <property type="entry name" value="Beta_agarase"/>
</dbReference>
<dbReference type="OrthoDB" id="9809583at2"/>
<organism evidence="8 9">
    <name type="scientific">Saccharicrinis fermentans DSM 9555 = JCM 21142</name>
    <dbReference type="NCBI Taxonomy" id="869213"/>
    <lineage>
        <taxon>Bacteria</taxon>
        <taxon>Pseudomonadati</taxon>
        <taxon>Bacteroidota</taxon>
        <taxon>Bacteroidia</taxon>
        <taxon>Marinilabiliales</taxon>
        <taxon>Marinilabiliaceae</taxon>
        <taxon>Saccharicrinis</taxon>
    </lineage>
</organism>
<reference evidence="8 9" key="1">
    <citation type="journal article" date="2014" name="Genome Announc.">
        <title>Draft Genome Sequence of Cytophaga fermentans JCM 21142T, a Facultative Anaerobe Isolated from Marine Mud.</title>
        <authorList>
            <person name="Starns D."/>
            <person name="Oshima K."/>
            <person name="Suda W."/>
            <person name="Iino T."/>
            <person name="Yuki M."/>
            <person name="Inoue J."/>
            <person name="Kitamura K."/>
            <person name="Iida T."/>
            <person name="Darby A."/>
            <person name="Hattori M."/>
            <person name="Ohkuma M."/>
        </authorList>
    </citation>
    <scope>NUCLEOTIDE SEQUENCE [LARGE SCALE GENOMIC DNA]</scope>
    <source>
        <strain evidence="8 9">JCM 21142</strain>
    </source>
</reference>
<evidence type="ECO:0000313" key="9">
    <source>
        <dbReference type="Proteomes" id="UP000019402"/>
    </source>
</evidence>
<dbReference type="InterPro" id="IPR026444">
    <property type="entry name" value="Secre_tail"/>
</dbReference>
<gene>
    <name evidence="8" type="ORF">JCM21142_31361</name>
</gene>
<dbReference type="EMBL" id="BAMD01000012">
    <property type="protein sequence ID" value="GAF02720.1"/>
    <property type="molecule type" value="Genomic_DNA"/>
</dbReference>
<dbReference type="GO" id="GO:0030246">
    <property type="term" value="F:carbohydrate binding"/>
    <property type="evidence" value="ECO:0007669"/>
    <property type="project" value="InterPro"/>
</dbReference>
<feature type="chain" id="PRO_5004906230" evidence="5">
    <location>
        <begin position="19"/>
        <end position="594"/>
    </location>
</feature>
<evidence type="ECO:0000256" key="5">
    <source>
        <dbReference type="SAM" id="SignalP"/>
    </source>
</evidence>
<keyword evidence="3" id="KW-0378">Hydrolase</keyword>
<dbReference type="InterPro" id="IPR013320">
    <property type="entry name" value="ConA-like_dom_sf"/>
</dbReference>
<dbReference type="SUPFAM" id="SSF49899">
    <property type="entry name" value="Concanavalin A-like lectins/glucanases"/>
    <property type="match status" value="2"/>
</dbReference>
<evidence type="ECO:0000259" key="6">
    <source>
        <dbReference type="PROSITE" id="PS51175"/>
    </source>
</evidence>
<evidence type="ECO:0000256" key="3">
    <source>
        <dbReference type="ARBA" id="ARBA00022801"/>
    </source>
</evidence>
<dbReference type="GO" id="GO:0005975">
    <property type="term" value="P:carbohydrate metabolic process"/>
    <property type="evidence" value="ECO:0007669"/>
    <property type="project" value="InterPro"/>
</dbReference>
<evidence type="ECO:0000256" key="4">
    <source>
        <dbReference type="ARBA" id="ARBA00023295"/>
    </source>
</evidence>
<dbReference type="Pfam" id="PF03422">
    <property type="entry name" value="CBM_6"/>
    <property type="match status" value="1"/>
</dbReference>
<dbReference type="Pfam" id="PF18962">
    <property type="entry name" value="Por_Secre_tail"/>
    <property type="match status" value="1"/>
</dbReference>
<comment type="caution">
    <text evidence="8">The sequence shown here is derived from an EMBL/GenBank/DDBJ whole genome shotgun (WGS) entry which is preliminary data.</text>
</comment>
<dbReference type="PROSITE" id="PS51762">
    <property type="entry name" value="GH16_2"/>
    <property type="match status" value="1"/>
</dbReference>
<dbReference type="GO" id="GO:0033916">
    <property type="term" value="F:beta-agarase activity"/>
    <property type="evidence" value="ECO:0007669"/>
    <property type="project" value="InterPro"/>
</dbReference>
<sequence length="594" mass="66435">MKKIMLFAVLSAAMLSNAQEWSNYPIPADPGAGKKWVIQSNVSDDFNYTFNEESTKANFGDDKWYNFYHNAWDGPGTTYWQHNHVSVNGDNLVIRASRNTSTTKMGVPGINTGCITSNSKVIYPVFIEASISVSDITLASDIWLLSGDDTQEIDMIECYGGEDNNNAYYAQFIHLSHHSFIRDPFTDYQPKDAYSWWPKSGVTSWGDYCWNSGTRRYVRIGMNWKSPFHFEYYIDGELERVVYQNAFASKRDGTWYYTYPTMSNDVLVFDANGNQVVKQYATSAQYSFATLEAASKASSVNAIDAYYFQYGYGMHKEMDIIINMESQNWHVSAGRTPSDADLSDASKNKMLVDWIRVYKPEDISTASSVTIEAESFTNTGGSYNDAPSGGTGYGVNNAGSIINYVNSGDWAEYSISIPEEGTYEINYQIAAPATGATIHFGMGTEIWNTTDVPNTGGWGSYQTLKASSVANFTAGTHLIRISAGGNTWAWNLNNFTLTKVTALKSSSIKDDMQEKGEEMNDMIFPNPATGYIYVHIEDLVNTQLLSKIFDTAGKVMLTQHIPTNTKYQLDISKLTKGVYFIEIENHKISKLIVQ</sequence>
<dbReference type="Gene3D" id="2.60.120.200">
    <property type="match status" value="1"/>
</dbReference>
<comment type="similarity">
    <text evidence="1">Belongs to the glycosyl hydrolase 16 family.</text>
</comment>
<dbReference type="AlphaFoldDB" id="W7XWK4"/>